<protein>
    <submittedName>
        <fullName evidence="1">Uncharacterized protein</fullName>
    </submittedName>
</protein>
<name>A0ACC1QM86_9HYPO</name>
<comment type="caution">
    <text evidence="1">The sequence shown here is derived from an EMBL/GenBank/DDBJ whole genome shotgun (WGS) entry which is preliminary data.</text>
</comment>
<proteinExistence type="predicted"/>
<evidence type="ECO:0000313" key="1">
    <source>
        <dbReference type="EMBL" id="KAJ3483546.1"/>
    </source>
</evidence>
<gene>
    <name evidence="1" type="ORF">NLG97_g7283</name>
</gene>
<organism evidence="1 2">
    <name type="scientific">Lecanicillium saksenae</name>
    <dbReference type="NCBI Taxonomy" id="468837"/>
    <lineage>
        <taxon>Eukaryota</taxon>
        <taxon>Fungi</taxon>
        <taxon>Dikarya</taxon>
        <taxon>Ascomycota</taxon>
        <taxon>Pezizomycotina</taxon>
        <taxon>Sordariomycetes</taxon>
        <taxon>Hypocreomycetidae</taxon>
        <taxon>Hypocreales</taxon>
        <taxon>Cordycipitaceae</taxon>
        <taxon>Lecanicillium</taxon>
    </lineage>
</organism>
<accession>A0ACC1QM86</accession>
<dbReference type="Proteomes" id="UP001148737">
    <property type="component" value="Unassembled WGS sequence"/>
</dbReference>
<sequence>MFAIADTFVTSHAGSTCSTPSVRKEWRTLSATEQQSYIDAIKCISEQPSRFQDGTSSYWDWSLDAEDLALSPIWSPSAFGPNGNSSGKTSVGNGYCVVDGPFANVTRHWQAKVQGGESEILSNPHCLSRGFQTGTKKEELQSRVSQQAVENILVQDSYASFFTSLEDHVHNAIPQFVRGDFLLQTAPNGMMHIITDSGIEQRPDPIDPVFYLHHTQIDRLWWIWQQKNNASHLWQYEGPLSNSRFTTEGQQGSANLSDLLTLGEYGKTVKVQDVISTRHGELCYIY</sequence>
<evidence type="ECO:0000313" key="2">
    <source>
        <dbReference type="Proteomes" id="UP001148737"/>
    </source>
</evidence>
<reference evidence="1" key="1">
    <citation type="submission" date="2022-07" db="EMBL/GenBank/DDBJ databases">
        <title>Genome Sequence of Lecanicillium saksenae.</title>
        <authorList>
            <person name="Buettner E."/>
        </authorList>
    </citation>
    <scope>NUCLEOTIDE SEQUENCE</scope>
    <source>
        <strain evidence="1">VT-O1</strain>
    </source>
</reference>
<dbReference type="EMBL" id="JANAKD010001090">
    <property type="protein sequence ID" value="KAJ3483546.1"/>
    <property type="molecule type" value="Genomic_DNA"/>
</dbReference>
<keyword evidence="2" id="KW-1185">Reference proteome</keyword>